<reference evidence="1" key="1">
    <citation type="submission" date="2023-03" db="EMBL/GenBank/DDBJ databases">
        <title>Massive genome expansion in bonnet fungi (Mycena s.s.) driven by repeated elements and novel gene families across ecological guilds.</title>
        <authorList>
            <consortium name="Lawrence Berkeley National Laboratory"/>
            <person name="Harder C.B."/>
            <person name="Miyauchi S."/>
            <person name="Viragh M."/>
            <person name="Kuo A."/>
            <person name="Thoen E."/>
            <person name="Andreopoulos B."/>
            <person name="Lu D."/>
            <person name="Skrede I."/>
            <person name="Drula E."/>
            <person name="Henrissat B."/>
            <person name="Morin E."/>
            <person name="Kohler A."/>
            <person name="Barry K."/>
            <person name="LaButti K."/>
            <person name="Morin E."/>
            <person name="Salamov A."/>
            <person name="Lipzen A."/>
            <person name="Mereny Z."/>
            <person name="Hegedus B."/>
            <person name="Baldrian P."/>
            <person name="Stursova M."/>
            <person name="Weitz H."/>
            <person name="Taylor A."/>
            <person name="Grigoriev I.V."/>
            <person name="Nagy L.G."/>
            <person name="Martin F."/>
            <person name="Kauserud H."/>
        </authorList>
    </citation>
    <scope>NUCLEOTIDE SEQUENCE</scope>
    <source>
        <strain evidence="1">CBHHK200</strain>
    </source>
</reference>
<dbReference type="EMBL" id="JARJCM010000011">
    <property type="protein sequence ID" value="KAJ7042726.1"/>
    <property type="molecule type" value="Genomic_DNA"/>
</dbReference>
<dbReference type="Proteomes" id="UP001218188">
    <property type="component" value="Unassembled WGS sequence"/>
</dbReference>
<keyword evidence="1" id="KW-0132">Cell division</keyword>
<dbReference type="PANTHER" id="PTHR37449">
    <property type="match status" value="1"/>
</dbReference>
<protein>
    <submittedName>
        <fullName evidence="1">Cell division control protein 48</fullName>
    </submittedName>
</protein>
<evidence type="ECO:0000313" key="2">
    <source>
        <dbReference type="Proteomes" id="UP001218188"/>
    </source>
</evidence>
<accession>A0AAD6XC95</accession>
<comment type="caution">
    <text evidence="1">The sequence shown here is derived from an EMBL/GenBank/DDBJ whole genome shotgun (WGS) entry which is preliminary data.</text>
</comment>
<name>A0AAD6XC95_9AGAR</name>
<organism evidence="1 2">
    <name type="scientific">Mycena alexandri</name>
    <dbReference type="NCBI Taxonomy" id="1745969"/>
    <lineage>
        <taxon>Eukaryota</taxon>
        <taxon>Fungi</taxon>
        <taxon>Dikarya</taxon>
        <taxon>Basidiomycota</taxon>
        <taxon>Agaricomycotina</taxon>
        <taxon>Agaricomycetes</taxon>
        <taxon>Agaricomycetidae</taxon>
        <taxon>Agaricales</taxon>
        <taxon>Marasmiineae</taxon>
        <taxon>Mycenaceae</taxon>
        <taxon>Mycena</taxon>
    </lineage>
</organism>
<keyword evidence="1" id="KW-0131">Cell cycle</keyword>
<evidence type="ECO:0000313" key="1">
    <source>
        <dbReference type="EMBL" id="KAJ7042726.1"/>
    </source>
</evidence>
<keyword evidence="2" id="KW-1185">Reference proteome</keyword>
<dbReference type="AlphaFoldDB" id="A0AAD6XC95"/>
<dbReference type="PANTHER" id="PTHR37449:SF1">
    <property type="entry name" value="OS02G0159950 PROTEIN"/>
    <property type="match status" value="1"/>
</dbReference>
<gene>
    <name evidence="1" type="ORF">C8F04DRAFT_945153</name>
</gene>
<sequence>MKMMTGEFFLASSNTFRRLLSLSPAILLVISGPLMRKKKATVSLAPARAMRVLPVPEGPNIRIP</sequence>
<dbReference type="GO" id="GO:0051301">
    <property type="term" value="P:cell division"/>
    <property type="evidence" value="ECO:0007669"/>
    <property type="project" value="UniProtKB-KW"/>
</dbReference>
<proteinExistence type="predicted"/>